<dbReference type="Proteomes" id="UP000641646">
    <property type="component" value="Unassembled WGS sequence"/>
</dbReference>
<evidence type="ECO:0000313" key="2">
    <source>
        <dbReference type="EMBL" id="MBD2184248.1"/>
    </source>
</evidence>
<dbReference type="AlphaFoldDB" id="A0A926VJB5"/>
<sequence>MIEKLTPEQEAQIPLYREKWRSIALSTEPIDRQKAAEAVKLTYEVIDEEEPEIIFAQSPYAALEIVTHELRKGLKRKLGDIKHKLRFPGLSSLSNQVWSVIGDELRSLWDQIGNERRNQILLQLKEQIPIKLRKQFFSECIPFETWTYYGSYFDFNFSILKLPCDGKMWLAFHLLVSECGWIFPYEKICVVCDRPRILSFDSANQLHAEGSPAIEFVDGFQVYAYRGVRLPFKYRKIHPNQWKADWLLDEKNVELRRALIQGIGYPRICKELYAVEIDSWQEYSLLKVDEDADLEPIRLLKMTCPSTGYIHVLRVPPALKSAREAICWVNWGTDPEEFSIQT</sequence>
<reference evidence="2" key="1">
    <citation type="journal article" date="2015" name="ISME J.">
        <title>Draft Genome Sequence of Streptomyces incarnatus NRRL8089, which Produces the Nucleoside Antibiotic Sinefungin.</title>
        <authorList>
            <person name="Oshima K."/>
            <person name="Hattori M."/>
            <person name="Shimizu H."/>
            <person name="Fukuda K."/>
            <person name="Nemoto M."/>
            <person name="Inagaki K."/>
            <person name="Tamura T."/>
        </authorList>
    </citation>
    <scope>NUCLEOTIDE SEQUENCE</scope>
    <source>
        <strain evidence="2">FACHB-1375</strain>
    </source>
</reference>
<dbReference type="EMBL" id="JACJPW010000076">
    <property type="protein sequence ID" value="MBD2184248.1"/>
    <property type="molecule type" value="Genomic_DNA"/>
</dbReference>
<evidence type="ECO:0000259" key="1">
    <source>
        <dbReference type="Pfam" id="PF20530"/>
    </source>
</evidence>
<dbReference type="RefSeq" id="WP_190470255.1">
    <property type="nucleotide sequence ID" value="NZ_JACJPW010000076.1"/>
</dbReference>
<name>A0A926VJB5_9CYAN</name>
<organism evidence="2 3">
    <name type="scientific">Aerosakkonema funiforme FACHB-1375</name>
    <dbReference type="NCBI Taxonomy" id="2949571"/>
    <lineage>
        <taxon>Bacteria</taxon>
        <taxon>Bacillati</taxon>
        <taxon>Cyanobacteriota</taxon>
        <taxon>Cyanophyceae</taxon>
        <taxon>Oscillatoriophycideae</taxon>
        <taxon>Aerosakkonematales</taxon>
        <taxon>Aerosakkonemataceae</taxon>
        <taxon>Aerosakkonema</taxon>
    </lineage>
</organism>
<accession>A0A926VJB5</accession>
<dbReference type="InterPro" id="IPR046633">
    <property type="entry name" value="DUF6745"/>
</dbReference>
<protein>
    <recommendedName>
        <fullName evidence="1">DUF6745 domain-containing protein</fullName>
    </recommendedName>
</protein>
<keyword evidence="3" id="KW-1185">Reference proteome</keyword>
<comment type="caution">
    <text evidence="2">The sequence shown here is derived from an EMBL/GenBank/DDBJ whole genome shotgun (WGS) entry which is preliminary data.</text>
</comment>
<feature type="domain" description="DUF6745" evidence="1">
    <location>
        <begin position="175"/>
        <end position="338"/>
    </location>
</feature>
<reference evidence="2" key="2">
    <citation type="submission" date="2020-08" db="EMBL/GenBank/DDBJ databases">
        <authorList>
            <person name="Chen M."/>
            <person name="Teng W."/>
            <person name="Zhao L."/>
            <person name="Hu C."/>
            <person name="Zhou Y."/>
            <person name="Han B."/>
            <person name="Song L."/>
            <person name="Shu W."/>
        </authorList>
    </citation>
    <scope>NUCLEOTIDE SEQUENCE</scope>
    <source>
        <strain evidence="2">FACHB-1375</strain>
    </source>
</reference>
<proteinExistence type="predicted"/>
<dbReference type="Pfam" id="PF20530">
    <property type="entry name" value="DUF6745"/>
    <property type="match status" value="1"/>
</dbReference>
<gene>
    <name evidence="2" type="ORF">H6G03_24780</name>
</gene>
<evidence type="ECO:0000313" key="3">
    <source>
        <dbReference type="Proteomes" id="UP000641646"/>
    </source>
</evidence>